<organism evidence="2 3">
    <name type="scientific">Pedococcus aerophilus</name>
    <dbReference type="NCBI Taxonomy" id="436356"/>
    <lineage>
        <taxon>Bacteria</taxon>
        <taxon>Bacillati</taxon>
        <taxon>Actinomycetota</taxon>
        <taxon>Actinomycetes</taxon>
        <taxon>Micrococcales</taxon>
        <taxon>Intrasporangiaceae</taxon>
        <taxon>Pedococcus</taxon>
    </lineage>
</organism>
<dbReference type="SUPFAM" id="SSF56235">
    <property type="entry name" value="N-terminal nucleophile aminohydrolases (Ntn hydrolases)"/>
    <property type="match status" value="1"/>
</dbReference>
<dbReference type="InterPro" id="IPR029055">
    <property type="entry name" value="Ntn_hydrolases_N"/>
</dbReference>
<dbReference type="Pfam" id="PF13230">
    <property type="entry name" value="GATase_4"/>
    <property type="match status" value="1"/>
</dbReference>
<sequence length="231" mass="24230">MCRHLAWFGAPRSVASLVLEPGHGLLTQSWAPRRQAHGTVNADGWGVGLHPDGGGAAARWRSDKPMWSDTNLASMAPHLVAGRVIAAVRSATEGMPADATAAAPFLHDGWLVSHNGRVDRDAVGPSLAAESACDAALLAARVVAAGPRRVGATLHEVAAADPDSRLNLLLLSGDELLATRWGDTLFLRRDTDGVLVASEPDDAEGWEEVPDRHLVTVTASGVRIEALLATS</sequence>
<proteinExistence type="predicted"/>
<comment type="caution">
    <text evidence="2">The sequence shown here is derived from an EMBL/GenBank/DDBJ whole genome shotgun (WGS) entry which is preliminary data.</text>
</comment>
<dbReference type="NCBIfam" id="TIGR03442">
    <property type="entry name" value="ergothioneine biosynthesis protein EgtC"/>
    <property type="match status" value="1"/>
</dbReference>
<evidence type="ECO:0000313" key="3">
    <source>
        <dbReference type="Proteomes" id="UP001501326"/>
    </source>
</evidence>
<reference evidence="2 3" key="1">
    <citation type="journal article" date="2019" name="Int. J. Syst. Evol. Microbiol.">
        <title>The Global Catalogue of Microorganisms (GCM) 10K type strain sequencing project: providing services to taxonomists for standard genome sequencing and annotation.</title>
        <authorList>
            <consortium name="The Broad Institute Genomics Platform"/>
            <consortium name="The Broad Institute Genome Sequencing Center for Infectious Disease"/>
            <person name="Wu L."/>
            <person name="Ma J."/>
        </authorList>
    </citation>
    <scope>NUCLEOTIDE SEQUENCE [LARGE SCALE GENOMIC DNA]</scope>
    <source>
        <strain evidence="2 3">JCM 16378</strain>
    </source>
</reference>
<dbReference type="EMBL" id="BAAARN010000001">
    <property type="protein sequence ID" value="GAA2730125.1"/>
    <property type="molecule type" value="Genomic_DNA"/>
</dbReference>
<gene>
    <name evidence="2" type="primary">egtC</name>
    <name evidence="2" type="ORF">GCM10009867_00850</name>
</gene>
<dbReference type="InterPro" id="IPR017808">
    <property type="entry name" value="EgtC"/>
</dbReference>
<dbReference type="InterPro" id="IPR026869">
    <property type="entry name" value="EgtC-like"/>
</dbReference>
<dbReference type="Proteomes" id="UP001501326">
    <property type="component" value="Unassembled WGS sequence"/>
</dbReference>
<accession>A0ABN3UDJ3</accession>
<name>A0ABN3UDJ3_9MICO</name>
<dbReference type="Gene3D" id="3.60.20.10">
    <property type="entry name" value="Glutamine Phosphoribosylpyrophosphate, subunit 1, domain 1"/>
    <property type="match status" value="1"/>
</dbReference>
<protein>
    <submittedName>
        <fullName evidence="2">Ergothioneine biosynthesis protein EgtC</fullName>
    </submittedName>
</protein>
<evidence type="ECO:0000256" key="1">
    <source>
        <dbReference type="ARBA" id="ARBA00022962"/>
    </source>
</evidence>
<dbReference type="PANTHER" id="PTHR43187">
    <property type="entry name" value="GLUTAMINE AMIDOTRANSFERASE DUG3-RELATED"/>
    <property type="match status" value="1"/>
</dbReference>
<keyword evidence="3" id="KW-1185">Reference proteome</keyword>
<dbReference type="RefSeq" id="WP_344189175.1">
    <property type="nucleotide sequence ID" value="NZ_BAAARN010000001.1"/>
</dbReference>
<dbReference type="InterPro" id="IPR052373">
    <property type="entry name" value="Gamma-glu_amide_hydrolase"/>
</dbReference>
<keyword evidence="1" id="KW-0315">Glutamine amidotransferase</keyword>
<dbReference type="PANTHER" id="PTHR43187:SF2">
    <property type="entry name" value="GAMMA-GLUTAMYL-HERCYNYLCYSTEINE SULFOXIDE HYDROLASE"/>
    <property type="match status" value="1"/>
</dbReference>
<evidence type="ECO:0000313" key="2">
    <source>
        <dbReference type="EMBL" id="GAA2730125.1"/>
    </source>
</evidence>
<dbReference type="CDD" id="cd01908">
    <property type="entry name" value="YafJ"/>
    <property type="match status" value="1"/>
</dbReference>